<evidence type="ECO:0000313" key="4">
    <source>
        <dbReference type="Proteomes" id="UP000184123"/>
    </source>
</evidence>
<dbReference type="Pfam" id="PF11198">
    <property type="entry name" value="DUF2857"/>
    <property type="match status" value="1"/>
</dbReference>
<evidence type="ECO:0000313" key="3">
    <source>
        <dbReference type="EMBL" id="SHL78127.1"/>
    </source>
</evidence>
<dbReference type="RefSeq" id="WP_021817723.1">
    <property type="nucleotide sequence ID" value="NZ_BJXU01000034.1"/>
</dbReference>
<dbReference type="OrthoDB" id="7065319at2"/>
<sequence>MTTPQLNHALFNQALVLIREGDMRRARALGFNNEELQRLSRLRASEIESLINEFPGVARFELDHNTFKAALRRIDRDQDRDSLVDHCIRHGASVQMLATFFGLTPNDCSARRTLLGVPSRQGRLPMPEEAIEVDAWHRWQTISDDPSSPSAAEDIKGMLVLAEEVELPLAVIWTLIKQWTTPEQPRQESLPGEDEGVMRAGVA</sequence>
<reference evidence="3 4" key="1">
    <citation type="submission" date="2016-11" db="EMBL/GenBank/DDBJ databases">
        <authorList>
            <person name="Jaros S."/>
            <person name="Januszkiewicz K."/>
            <person name="Wedrychowicz H."/>
        </authorList>
    </citation>
    <scope>NUCLEOTIDE SEQUENCE [LARGE SCALE GENOMIC DNA]</scope>
    <source>
        <strain evidence="3 4">DSM 4740</strain>
    </source>
</reference>
<protein>
    <recommendedName>
        <fullName evidence="6">DUF2857 domain-containing protein</fullName>
    </recommendedName>
</protein>
<gene>
    <name evidence="2" type="ORF">HCU01_10910</name>
    <name evidence="3" type="ORF">SAMN05660971_01316</name>
</gene>
<dbReference type="EMBL" id="BJXU01000034">
    <property type="protein sequence ID" value="GEN23142.1"/>
    <property type="molecule type" value="Genomic_DNA"/>
</dbReference>
<dbReference type="Proteomes" id="UP000184123">
    <property type="component" value="Unassembled WGS sequence"/>
</dbReference>
<keyword evidence="5" id="KW-1185">Reference proteome</keyword>
<dbReference type="EMBL" id="FRCA01000003">
    <property type="protein sequence ID" value="SHL78127.1"/>
    <property type="molecule type" value="Genomic_DNA"/>
</dbReference>
<organism evidence="3 4">
    <name type="scientific">Halomonas cupida</name>
    <dbReference type="NCBI Taxonomy" id="44933"/>
    <lineage>
        <taxon>Bacteria</taxon>
        <taxon>Pseudomonadati</taxon>
        <taxon>Pseudomonadota</taxon>
        <taxon>Gammaproteobacteria</taxon>
        <taxon>Oceanospirillales</taxon>
        <taxon>Halomonadaceae</taxon>
        <taxon>Halomonas</taxon>
    </lineage>
</organism>
<proteinExistence type="predicted"/>
<dbReference type="Proteomes" id="UP000321726">
    <property type="component" value="Unassembled WGS sequence"/>
</dbReference>
<dbReference type="AlphaFoldDB" id="A0A1M7DFH1"/>
<evidence type="ECO:0008006" key="6">
    <source>
        <dbReference type="Google" id="ProtNLM"/>
    </source>
</evidence>
<feature type="region of interest" description="Disordered" evidence="1">
    <location>
        <begin position="182"/>
        <end position="203"/>
    </location>
</feature>
<dbReference type="InterPro" id="IPR021364">
    <property type="entry name" value="DUF2857"/>
</dbReference>
<evidence type="ECO:0000256" key="1">
    <source>
        <dbReference type="SAM" id="MobiDB-lite"/>
    </source>
</evidence>
<name>A0A1M7DFH1_9GAMM</name>
<reference evidence="2 5" key="2">
    <citation type="submission" date="2019-07" db="EMBL/GenBank/DDBJ databases">
        <title>Whole genome shotgun sequence of Halomonas cupida NBRC 102219.</title>
        <authorList>
            <person name="Hosoyama A."/>
            <person name="Uohara A."/>
            <person name="Ohji S."/>
            <person name="Ichikawa N."/>
        </authorList>
    </citation>
    <scope>NUCLEOTIDE SEQUENCE [LARGE SCALE GENOMIC DNA]</scope>
    <source>
        <strain evidence="2 5">NBRC 102219</strain>
    </source>
</reference>
<accession>A0A1M7DFH1</accession>
<dbReference type="STRING" id="44933.SAMN05660971_01316"/>
<evidence type="ECO:0000313" key="5">
    <source>
        <dbReference type="Proteomes" id="UP000321726"/>
    </source>
</evidence>
<evidence type="ECO:0000313" key="2">
    <source>
        <dbReference type="EMBL" id="GEN23142.1"/>
    </source>
</evidence>